<evidence type="ECO:0000313" key="1">
    <source>
        <dbReference type="EMBL" id="THV38094.1"/>
    </source>
</evidence>
<organism evidence="1 2">
    <name type="scientific">Rhizobium rosettiformans W3</name>
    <dbReference type="NCBI Taxonomy" id="538378"/>
    <lineage>
        <taxon>Bacteria</taxon>
        <taxon>Pseudomonadati</taxon>
        <taxon>Pseudomonadota</taxon>
        <taxon>Alphaproteobacteria</taxon>
        <taxon>Hyphomicrobiales</taxon>
        <taxon>Rhizobiaceae</taxon>
        <taxon>Rhizobium/Agrobacterium group</taxon>
        <taxon>Rhizobium</taxon>
    </lineage>
</organism>
<accession>A0A4S8QC90</accession>
<dbReference type="EMBL" id="STGU01000002">
    <property type="protein sequence ID" value="THV38094.1"/>
    <property type="molecule type" value="Genomic_DNA"/>
</dbReference>
<protein>
    <submittedName>
        <fullName evidence="1">Uncharacterized protein</fullName>
    </submittedName>
</protein>
<dbReference type="Proteomes" id="UP000307378">
    <property type="component" value="Unassembled WGS sequence"/>
</dbReference>
<evidence type="ECO:0000313" key="2">
    <source>
        <dbReference type="Proteomes" id="UP000307378"/>
    </source>
</evidence>
<comment type="caution">
    <text evidence="1">The sequence shown here is derived from an EMBL/GenBank/DDBJ whole genome shotgun (WGS) entry which is preliminary data.</text>
</comment>
<name>A0A4S8QC90_9HYPH</name>
<reference evidence="1 2" key="1">
    <citation type="submission" date="2019-04" db="EMBL/GenBank/DDBJ databases">
        <title>genome sequence of strain W3.</title>
        <authorList>
            <person name="Gao J."/>
            <person name="Sun J."/>
        </authorList>
    </citation>
    <scope>NUCLEOTIDE SEQUENCE [LARGE SCALE GENOMIC DNA]</scope>
    <source>
        <strain evidence="1 2">W3</strain>
    </source>
</reference>
<dbReference type="AlphaFoldDB" id="A0A4S8QC90"/>
<dbReference type="RefSeq" id="WP_136538580.1">
    <property type="nucleotide sequence ID" value="NZ_STGU01000002.1"/>
</dbReference>
<proteinExistence type="predicted"/>
<gene>
    <name evidence="1" type="ORF">FAA86_04660</name>
</gene>
<sequence length="202" mass="23130">MTTKRDEVNIPGDHAGIYFIGLLIVGWAKIENLIEATLHAYLASHPVGYDLVETLGGEAKIDLLISYLLIENRNKRFKQHCVDLRKDFLACRDNRNFLAHGLIHQRSDGGLIVERLTKKSKRRVMQWVTLKQLNDLHLDMAQVLDALRFAMDNTHSVRKHIKGGSRLGPLPRRISQPRRLSEILPEVRRKPTRISKSRATTS</sequence>